<evidence type="ECO:0000313" key="3">
    <source>
        <dbReference type="EMBL" id="KAK4041324.1"/>
    </source>
</evidence>
<comment type="caution">
    <text evidence="3">The sequence shown here is derived from an EMBL/GenBank/DDBJ whole genome shotgun (WGS) entry which is preliminary data.</text>
</comment>
<feature type="coiled-coil region" evidence="1">
    <location>
        <begin position="45"/>
        <end position="93"/>
    </location>
</feature>
<dbReference type="AlphaFoldDB" id="A0AAN6PLJ7"/>
<evidence type="ECO:0000256" key="1">
    <source>
        <dbReference type="SAM" id="Coils"/>
    </source>
</evidence>
<feature type="region of interest" description="Disordered" evidence="2">
    <location>
        <begin position="95"/>
        <end position="160"/>
    </location>
</feature>
<keyword evidence="4" id="KW-1185">Reference proteome</keyword>
<accession>A0AAN6PLJ7</accession>
<feature type="compositionally biased region" description="Basic and acidic residues" evidence="2">
    <location>
        <begin position="105"/>
        <end position="114"/>
    </location>
</feature>
<dbReference type="Gene3D" id="1.10.287.1490">
    <property type="match status" value="1"/>
</dbReference>
<name>A0AAN6PLJ7_9PEZI</name>
<protein>
    <submittedName>
        <fullName evidence="3">Uncharacterized protein</fullName>
    </submittedName>
</protein>
<reference evidence="4" key="1">
    <citation type="journal article" date="2023" name="Mol. Phylogenet. Evol.">
        <title>Genome-scale phylogeny and comparative genomics of the fungal order Sordariales.</title>
        <authorList>
            <person name="Hensen N."/>
            <person name="Bonometti L."/>
            <person name="Westerberg I."/>
            <person name="Brannstrom I.O."/>
            <person name="Guillou S."/>
            <person name="Cros-Aarteil S."/>
            <person name="Calhoun S."/>
            <person name="Haridas S."/>
            <person name="Kuo A."/>
            <person name="Mondo S."/>
            <person name="Pangilinan J."/>
            <person name="Riley R."/>
            <person name="LaButti K."/>
            <person name="Andreopoulos B."/>
            <person name="Lipzen A."/>
            <person name="Chen C."/>
            <person name="Yan M."/>
            <person name="Daum C."/>
            <person name="Ng V."/>
            <person name="Clum A."/>
            <person name="Steindorff A."/>
            <person name="Ohm R.A."/>
            <person name="Martin F."/>
            <person name="Silar P."/>
            <person name="Natvig D.O."/>
            <person name="Lalanne C."/>
            <person name="Gautier V."/>
            <person name="Ament-Velasquez S.L."/>
            <person name="Kruys A."/>
            <person name="Hutchinson M.I."/>
            <person name="Powell A.J."/>
            <person name="Barry K."/>
            <person name="Miller A.N."/>
            <person name="Grigoriev I.V."/>
            <person name="Debuchy R."/>
            <person name="Gladieux P."/>
            <person name="Hiltunen Thoren M."/>
            <person name="Johannesson H."/>
        </authorList>
    </citation>
    <scope>NUCLEOTIDE SEQUENCE [LARGE SCALE GENOMIC DNA]</scope>
    <source>
        <strain evidence="4">CBS 284.82</strain>
    </source>
</reference>
<dbReference type="Proteomes" id="UP001303115">
    <property type="component" value="Unassembled WGS sequence"/>
</dbReference>
<keyword evidence="1" id="KW-0175">Coiled coil</keyword>
<organism evidence="3 4">
    <name type="scientific">Parachaetomium inaequale</name>
    <dbReference type="NCBI Taxonomy" id="2588326"/>
    <lineage>
        <taxon>Eukaryota</taxon>
        <taxon>Fungi</taxon>
        <taxon>Dikarya</taxon>
        <taxon>Ascomycota</taxon>
        <taxon>Pezizomycotina</taxon>
        <taxon>Sordariomycetes</taxon>
        <taxon>Sordariomycetidae</taxon>
        <taxon>Sordariales</taxon>
        <taxon>Chaetomiaceae</taxon>
        <taxon>Parachaetomium</taxon>
    </lineage>
</organism>
<evidence type="ECO:0000256" key="2">
    <source>
        <dbReference type="SAM" id="MobiDB-lite"/>
    </source>
</evidence>
<dbReference type="EMBL" id="MU854359">
    <property type="protein sequence ID" value="KAK4041324.1"/>
    <property type="molecule type" value="Genomic_DNA"/>
</dbReference>
<proteinExistence type="predicted"/>
<sequence>MSDAPDQAVVPNHIGGMDNNLPGTDFVTGATASLTATLNEHDAHINSLRDERDGFRAQVEALEGDLDGCRYRLHAVENELQACRTQIKQLRASVARIPAPQPETEAPRKRKADEMGSDMGENSPRRMSFSSGHPLPSGRHPLPSGRPPLPPGPAPMPPGFAPLPSMLAPVPAANPPDSMTWAAPYGPPPPAPVGPPPDIPRKNLRVWWQFLANERWSASKEIPAPKDAPCPSGDHGWGVVYNIANPPGDFMTTFSLAAGPGTAMIAHPDIVERVLRTLAGQHSREDHPDARWWLYMGKSRIPLQRDTTHLHAHPLAVAEEMTRLVTKKQRPAGVRWWVIVGTAAPGTRGNGPFVRPFVEPFVAGPLSEGQDEVLKSVEGEDSQEAN</sequence>
<gene>
    <name evidence="3" type="ORF">C8A01DRAFT_34627</name>
</gene>
<feature type="compositionally biased region" description="Pro residues" evidence="2">
    <location>
        <begin position="144"/>
        <end position="160"/>
    </location>
</feature>
<evidence type="ECO:0000313" key="4">
    <source>
        <dbReference type="Proteomes" id="UP001303115"/>
    </source>
</evidence>